<feature type="region of interest" description="Disordered" evidence="1">
    <location>
        <begin position="34"/>
        <end position="155"/>
    </location>
</feature>
<accession>A0A2N5VL04</accession>
<comment type="caution">
    <text evidence="2">The sequence shown here is derived from an EMBL/GenBank/DDBJ whole genome shotgun (WGS) entry which is preliminary data.</text>
</comment>
<evidence type="ECO:0000256" key="1">
    <source>
        <dbReference type="SAM" id="MobiDB-lite"/>
    </source>
</evidence>
<feature type="region of interest" description="Disordered" evidence="1">
    <location>
        <begin position="1"/>
        <end position="21"/>
    </location>
</feature>
<sequence>MIRPNNVTPNHQNTGGVIPPHNQVAWAGLLSANTHERSPSSQMNPPIGPIRNQSNLPACYSPIALGTTRGQAGITPSPSLQDNNHTTGNEVSTGNTLPYNMLEFDDYPEMENEESPGSPSAPLDPLNIRPNANPSSLTVSHPQRPSTTRDQFRESYSTQPLNIKVAETIQSLLGITQENRALVESLSRVSGNQQHYVQACMYVSLRQLLAPHTRSRNQIQEVLMDAQHEAYTSVQDPDGRSYNYTPLACMRRWMMNQSQQFKTEHLPAGFHEGDSEAMGSVVGFLCNLLKQEQAVLCLLLLTNIKRDAGRAGVGCVPKLYDLFFVIEAGFQTRDQRQTTQEIERLMTPALKIQVALIRMITAHQFLNRLPGDSASQWELIDDQLNKIRMWTGHRRQAFATLVVRRNRQLFTGRALIEDINREWVWLPTDEEVEEYRLSMAGETQGGDPFEGDDTITM</sequence>
<feature type="compositionally biased region" description="Polar residues" evidence="1">
    <location>
        <begin position="68"/>
        <end position="98"/>
    </location>
</feature>
<feature type="compositionally biased region" description="Acidic residues" evidence="1">
    <location>
        <begin position="103"/>
        <end position="114"/>
    </location>
</feature>
<name>A0A2N5VL04_9BASI</name>
<feature type="compositionally biased region" description="Polar residues" evidence="1">
    <location>
        <begin position="130"/>
        <end position="155"/>
    </location>
</feature>
<dbReference type="Proteomes" id="UP000235392">
    <property type="component" value="Unassembled WGS sequence"/>
</dbReference>
<organism evidence="2 3">
    <name type="scientific">Puccinia coronata f. sp. avenae</name>
    <dbReference type="NCBI Taxonomy" id="200324"/>
    <lineage>
        <taxon>Eukaryota</taxon>
        <taxon>Fungi</taxon>
        <taxon>Dikarya</taxon>
        <taxon>Basidiomycota</taxon>
        <taxon>Pucciniomycotina</taxon>
        <taxon>Pucciniomycetes</taxon>
        <taxon>Pucciniales</taxon>
        <taxon>Pucciniaceae</taxon>
        <taxon>Puccinia</taxon>
    </lineage>
</organism>
<gene>
    <name evidence="2" type="ORF">PCASD_00773</name>
</gene>
<dbReference type="EMBL" id="PGCI01000009">
    <property type="protein sequence ID" value="PLW50678.1"/>
    <property type="molecule type" value="Genomic_DNA"/>
</dbReference>
<evidence type="ECO:0000313" key="3">
    <source>
        <dbReference type="Proteomes" id="UP000235392"/>
    </source>
</evidence>
<feature type="compositionally biased region" description="Polar residues" evidence="1">
    <location>
        <begin position="1"/>
        <end position="15"/>
    </location>
</feature>
<protein>
    <submittedName>
        <fullName evidence="2">Uncharacterized protein</fullName>
    </submittedName>
</protein>
<reference evidence="2 3" key="1">
    <citation type="submission" date="2017-11" db="EMBL/GenBank/DDBJ databases">
        <title>De novo assembly and phasing of dikaryotic genomes from two isolates of Puccinia coronata f. sp. avenae, the causal agent of oat crown rust.</title>
        <authorList>
            <person name="Miller M.E."/>
            <person name="Zhang Y."/>
            <person name="Omidvar V."/>
            <person name="Sperschneider J."/>
            <person name="Schwessinger B."/>
            <person name="Raley C."/>
            <person name="Palmer J.M."/>
            <person name="Garnica D."/>
            <person name="Upadhyaya N."/>
            <person name="Rathjen J."/>
            <person name="Taylor J.M."/>
            <person name="Park R.F."/>
            <person name="Dodds P.N."/>
            <person name="Hirsch C.D."/>
            <person name="Kianian S.F."/>
            <person name="Figueroa M."/>
        </authorList>
    </citation>
    <scope>NUCLEOTIDE SEQUENCE [LARGE SCALE GENOMIC DNA]</scope>
    <source>
        <strain evidence="2">12SD80</strain>
    </source>
</reference>
<evidence type="ECO:0000313" key="2">
    <source>
        <dbReference type="EMBL" id="PLW50678.1"/>
    </source>
</evidence>
<dbReference type="AlphaFoldDB" id="A0A2N5VL04"/>
<proteinExistence type="predicted"/>